<comment type="caution">
    <text evidence="1">The sequence shown here is derived from an EMBL/GenBank/DDBJ whole genome shotgun (WGS) entry which is preliminary data.</text>
</comment>
<name>A0A2I2G6G4_9EURO</name>
<dbReference type="OrthoDB" id="275936at2759"/>
<dbReference type="GO" id="GO:0005739">
    <property type="term" value="C:mitochondrion"/>
    <property type="evidence" value="ECO:0007669"/>
    <property type="project" value="TreeGrafter"/>
</dbReference>
<dbReference type="PANTHER" id="PTHR37845:SF1">
    <property type="entry name" value="SEQUENCE ORPHAN"/>
    <property type="match status" value="1"/>
</dbReference>
<evidence type="ECO:0000313" key="2">
    <source>
        <dbReference type="Proteomes" id="UP000234275"/>
    </source>
</evidence>
<dbReference type="EMBL" id="MSFO01000005">
    <property type="protein sequence ID" value="PLB48462.1"/>
    <property type="molecule type" value="Genomic_DNA"/>
</dbReference>
<sequence length="280" mass="29981">MPSEPKNEATRQIRRLVIDATSAAIAAGLVTPAVSIMDRHRRIVVENSCAPVALKTGLRKHFISAIRSPRRFATSRPCLLVFALYMGTFGVANASQTLLEARSPDVDPAIAQGTTVLSTLSVNVPLGIYKDTVFSKLFGCAVVARGGSSVLSAIPRTPWLTYASFLLRDGVTIYTSFSLPHTVAAAMPDVPASYQHAASIASQMVVPAIGQILNTPIHLIGLEIYNRQGNTSPASTLALLRRDLASATITRMCRIIPAFGLGILTNNEMRSWLNKPVAAT</sequence>
<accession>A0A2I2G6G4</accession>
<gene>
    <name evidence="1" type="ORF">P170DRAFT_360554</name>
</gene>
<organism evidence="1 2">
    <name type="scientific">Aspergillus steynii IBT 23096</name>
    <dbReference type="NCBI Taxonomy" id="1392250"/>
    <lineage>
        <taxon>Eukaryota</taxon>
        <taxon>Fungi</taxon>
        <taxon>Dikarya</taxon>
        <taxon>Ascomycota</taxon>
        <taxon>Pezizomycotina</taxon>
        <taxon>Eurotiomycetes</taxon>
        <taxon>Eurotiomycetidae</taxon>
        <taxon>Eurotiales</taxon>
        <taxon>Aspergillaceae</taxon>
        <taxon>Aspergillus</taxon>
        <taxon>Aspergillus subgen. Circumdati</taxon>
    </lineage>
</organism>
<dbReference type="InterPro" id="IPR038781">
    <property type="entry name" value="C365.16-ike"/>
</dbReference>
<dbReference type="PANTHER" id="PTHR37845">
    <property type="entry name" value="SEQUENCE ORPHAN"/>
    <property type="match status" value="1"/>
</dbReference>
<dbReference type="AlphaFoldDB" id="A0A2I2G6G4"/>
<evidence type="ECO:0000313" key="1">
    <source>
        <dbReference type="EMBL" id="PLB48462.1"/>
    </source>
</evidence>
<keyword evidence="2" id="KW-1185">Reference proteome</keyword>
<dbReference type="VEuPathDB" id="FungiDB:P170DRAFT_360554"/>
<dbReference type="RefSeq" id="XP_024703764.1">
    <property type="nucleotide sequence ID" value="XM_024844420.1"/>
</dbReference>
<dbReference type="Proteomes" id="UP000234275">
    <property type="component" value="Unassembled WGS sequence"/>
</dbReference>
<protein>
    <recommendedName>
        <fullName evidence="3">Sequence orphan</fullName>
    </recommendedName>
</protein>
<evidence type="ECO:0008006" key="3">
    <source>
        <dbReference type="Google" id="ProtNLM"/>
    </source>
</evidence>
<reference evidence="1 2" key="1">
    <citation type="submission" date="2016-12" db="EMBL/GenBank/DDBJ databases">
        <title>The genomes of Aspergillus section Nigri reveals drivers in fungal speciation.</title>
        <authorList>
            <consortium name="DOE Joint Genome Institute"/>
            <person name="Vesth T.C."/>
            <person name="Nybo J."/>
            <person name="Theobald S."/>
            <person name="Brandl J."/>
            <person name="Frisvad J.C."/>
            <person name="Nielsen K.F."/>
            <person name="Lyhne E.K."/>
            <person name="Kogle M.E."/>
            <person name="Kuo A."/>
            <person name="Riley R."/>
            <person name="Clum A."/>
            <person name="Nolan M."/>
            <person name="Lipzen A."/>
            <person name="Salamov A."/>
            <person name="Henrissat B."/>
            <person name="Wiebenga A."/>
            <person name="De Vries R.P."/>
            <person name="Grigoriev I.V."/>
            <person name="Mortensen U.H."/>
            <person name="Andersen M.R."/>
            <person name="Baker S.E."/>
        </authorList>
    </citation>
    <scope>NUCLEOTIDE SEQUENCE [LARGE SCALE GENOMIC DNA]</scope>
    <source>
        <strain evidence="1 2">IBT 23096</strain>
    </source>
</reference>
<proteinExistence type="predicted"/>
<dbReference type="GeneID" id="36552120"/>